<gene>
    <name evidence="10" type="ORF">L202_03864</name>
</gene>
<dbReference type="SUPFAM" id="SSF50182">
    <property type="entry name" value="Sm-like ribonucleoproteins"/>
    <property type="match status" value="1"/>
</dbReference>
<dbReference type="GeneID" id="30155173"/>
<dbReference type="PANTHER" id="PTHR20971:SF0">
    <property type="entry name" value="U6 SNRNA-ASSOCIATED SM-LIKE PROTEIN LSM5"/>
    <property type="match status" value="1"/>
</dbReference>
<dbReference type="Pfam" id="PF01423">
    <property type="entry name" value="LSM"/>
    <property type="match status" value="1"/>
</dbReference>
<keyword evidence="6" id="KW-0508">mRNA splicing</keyword>
<dbReference type="GO" id="GO:0005681">
    <property type="term" value="C:spliceosomal complex"/>
    <property type="evidence" value="ECO:0007669"/>
    <property type="project" value="UniProtKB-KW"/>
</dbReference>
<keyword evidence="7" id="KW-0539">Nucleus</keyword>
<dbReference type="GO" id="GO:0000398">
    <property type="term" value="P:mRNA splicing, via spliceosome"/>
    <property type="evidence" value="ECO:0007669"/>
    <property type="project" value="TreeGrafter"/>
</dbReference>
<evidence type="ECO:0000259" key="9">
    <source>
        <dbReference type="Pfam" id="PF01423"/>
    </source>
</evidence>
<dbReference type="GO" id="GO:0046540">
    <property type="term" value="C:U4/U6 x U5 tri-snRNP complex"/>
    <property type="evidence" value="ECO:0007669"/>
    <property type="project" value="TreeGrafter"/>
</dbReference>
<dbReference type="InterPro" id="IPR001163">
    <property type="entry name" value="Sm_dom_euk/arc"/>
</dbReference>
<dbReference type="Gene3D" id="2.30.30.100">
    <property type="match status" value="1"/>
</dbReference>
<comment type="caution">
    <text evidence="10">The sequence shown here is derived from an EMBL/GenBank/DDBJ whole genome shotgun (WGS) entry which is preliminary data.</text>
</comment>
<feature type="domain" description="Sm" evidence="9">
    <location>
        <begin position="10"/>
        <end position="40"/>
    </location>
</feature>
<name>A0A1E3HUI3_9TREE</name>
<dbReference type="InterPro" id="IPR010920">
    <property type="entry name" value="LSM_dom_sf"/>
</dbReference>
<comment type="similarity">
    <text evidence="2">Belongs to the snRNP Sm proteins family.</text>
</comment>
<evidence type="ECO:0000313" key="11">
    <source>
        <dbReference type="Proteomes" id="UP000094065"/>
    </source>
</evidence>
<dbReference type="EMBL" id="AWGJ01000005">
    <property type="protein sequence ID" value="ODN79999.1"/>
    <property type="molecule type" value="Genomic_DNA"/>
</dbReference>
<dbReference type="AlphaFoldDB" id="A0A1E3HUI3"/>
<evidence type="ECO:0000256" key="1">
    <source>
        <dbReference type="ARBA" id="ARBA00004123"/>
    </source>
</evidence>
<keyword evidence="3" id="KW-0507">mRNA processing</keyword>
<evidence type="ECO:0000256" key="4">
    <source>
        <dbReference type="ARBA" id="ARBA00022728"/>
    </source>
</evidence>
<evidence type="ECO:0000256" key="5">
    <source>
        <dbReference type="ARBA" id="ARBA00022884"/>
    </source>
</evidence>
<keyword evidence="4" id="KW-0747">Spliceosome</keyword>
<evidence type="ECO:0000313" key="10">
    <source>
        <dbReference type="EMBL" id="ODN79999.1"/>
    </source>
</evidence>
<evidence type="ECO:0000256" key="7">
    <source>
        <dbReference type="ARBA" id="ARBA00023242"/>
    </source>
</evidence>
<keyword evidence="11" id="KW-1185">Reference proteome</keyword>
<dbReference type="Proteomes" id="UP000094065">
    <property type="component" value="Unassembled WGS sequence"/>
</dbReference>
<protein>
    <recommendedName>
        <fullName evidence="9">Sm domain-containing protein</fullName>
    </recommendedName>
</protein>
<dbReference type="GO" id="GO:0005688">
    <property type="term" value="C:U6 snRNP"/>
    <property type="evidence" value="ECO:0007669"/>
    <property type="project" value="TreeGrafter"/>
</dbReference>
<evidence type="ECO:0000256" key="2">
    <source>
        <dbReference type="ARBA" id="ARBA00006850"/>
    </source>
</evidence>
<dbReference type="PANTHER" id="PTHR20971">
    <property type="entry name" value="U6 SNRNA-ASSOCIATED PROTEIN"/>
    <property type="match status" value="1"/>
</dbReference>
<sequence length="67" mass="7328">MAETILPLELIDKCIGSPIWVLMKNEREFSGTLMGFDDFVSTLPKSSASIFLRLAFSNSKASLKAGC</sequence>
<keyword evidence="8" id="KW-0687">Ribonucleoprotein</keyword>
<organism evidence="10 11">
    <name type="scientific">Cryptococcus amylolentus CBS 6039</name>
    <dbReference type="NCBI Taxonomy" id="1295533"/>
    <lineage>
        <taxon>Eukaryota</taxon>
        <taxon>Fungi</taxon>
        <taxon>Dikarya</taxon>
        <taxon>Basidiomycota</taxon>
        <taxon>Agaricomycotina</taxon>
        <taxon>Tremellomycetes</taxon>
        <taxon>Tremellales</taxon>
        <taxon>Cryptococcaceae</taxon>
        <taxon>Cryptococcus</taxon>
    </lineage>
</organism>
<keyword evidence="5" id="KW-0694">RNA-binding</keyword>
<dbReference type="RefSeq" id="XP_018994846.1">
    <property type="nucleotide sequence ID" value="XM_019137820.1"/>
</dbReference>
<dbReference type="GO" id="GO:0003723">
    <property type="term" value="F:RNA binding"/>
    <property type="evidence" value="ECO:0007669"/>
    <property type="project" value="UniProtKB-KW"/>
</dbReference>
<evidence type="ECO:0000256" key="8">
    <source>
        <dbReference type="ARBA" id="ARBA00023274"/>
    </source>
</evidence>
<evidence type="ECO:0000256" key="3">
    <source>
        <dbReference type="ARBA" id="ARBA00022664"/>
    </source>
</evidence>
<dbReference type="GO" id="GO:1990726">
    <property type="term" value="C:Lsm1-7-Pat1 complex"/>
    <property type="evidence" value="ECO:0007669"/>
    <property type="project" value="TreeGrafter"/>
</dbReference>
<proteinExistence type="inferred from homology"/>
<comment type="subcellular location">
    <subcellularLocation>
        <location evidence="1">Nucleus</location>
    </subcellularLocation>
</comment>
<reference evidence="10 11" key="1">
    <citation type="submission" date="2016-06" db="EMBL/GenBank/DDBJ databases">
        <title>Evolution of pathogenesis and genome organization in the Tremellales.</title>
        <authorList>
            <person name="Cuomo C."/>
            <person name="Litvintseva A."/>
            <person name="Heitman J."/>
            <person name="Chen Y."/>
            <person name="Sun S."/>
            <person name="Springer D."/>
            <person name="Dromer F."/>
            <person name="Young S."/>
            <person name="Zeng Q."/>
            <person name="Chapman S."/>
            <person name="Gujja S."/>
            <person name="Saif S."/>
            <person name="Birren B."/>
        </authorList>
    </citation>
    <scope>NUCLEOTIDE SEQUENCE [LARGE SCALE GENOMIC DNA]</scope>
    <source>
        <strain evidence="10 11">CBS 6039</strain>
    </source>
</reference>
<accession>A0A1E3HUI3</accession>
<evidence type="ECO:0000256" key="6">
    <source>
        <dbReference type="ARBA" id="ARBA00023187"/>
    </source>
</evidence>
<dbReference type="InterPro" id="IPR033871">
    <property type="entry name" value="LSm5"/>
</dbReference>
<dbReference type="OrthoDB" id="429711at2759"/>